<dbReference type="OrthoDB" id="10038899at2759"/>
<proteinExistence type="predicted"/>
<evidence type="ECO:0000313" key="1">
    <source>
        <dbReference type="EMBL" id="RMX57948.1"/>
    </source>
</evidence>
<gene>
    <name evidence="1" type="ORF">pdam_00022164</name>
</gene>
<dbReference type="EMBL" id="RCHS01000563">
    <property type="protein sequence ID" value="RMX57948.1"/>
    <property type="molecule type" value="Genomic_DNA"/>
</dbReference>
<comment type="caution">
    <text evidence="1">The sequence shown here is derived from an EMBL/GenBank/DDBJ whole genome shotgun (WGS) entry which is preliminary data.</text>
</comment>
<evidence type="ECO:0000313" key="2">
    <source>
        <dbReference type="Proteomes" id="UP000275408"/>
    </source>
</evidence>
<organism evidence="1 2">
    <name type="scientific">Pocillopora damicornis</name>
    <name type="common">Cauliflower coral</name>
    <name type="synonym">Millepora damicornis</name>
    <dbReference type="NCBI Taxonomy" id="46731"/>
    <lineage>
        <taxon>Eukaryota</taxon>
        <taxon>Metazoa</taxon>
        <taxon>Cnidaria</taxon>
        <taxon>Anthozoa</taxon>
        <taxon>Hexacorallia</taxon>
        <taxon>Scleractinia</taxon>
        <taxon>Astrocoeniina</taxon>
        <taxon>Pocilloporidae</taxon>
        <taxon>Pocillopora</taxon>
    </lineage>
</organism>
<name>A0A3M6UXA4_POCDA</name>
<sequence>MVSFVTSTLHCAWTRTKRLPTTKMCSTSPRHNQALEAIENLHNNDIENVAALTATNGAPTSSVPSTSPCYGILVTPKPAKGVRMDGRIIKLSGQASVYIRCLEPFEEEDRDEDDEQLMIPSFGQYTGDLSETPGNAISSSLQYQNSEAVSTDPGELFIFGDPMPFLSGIGNNRSINNLEAVVNVNEISPPTSLSNNGEALSKVIRIHRSLSSLNAIIIHQLGHEEAGQGNGVLREGSITRKMLQDSFKGYVFPSEASIIEGCLADSITCDNDEILDFLLAFDCKRKVTQQFSRSHKTNCLQRDSIKNPNMRISFPDVESLHQLYSSITPGNVKVFGQLQSSPATAAETETLAHLKRLIRGLDEAKLTQFLLTISFTNSEGLPRRPIAHTCSYTLEVPSTYASLCEVREEVMAILNSDSWEMNIV</sequence>
<keyword evidence="2" id="KW-1185">Reference proteome</keyword>
<dbReference type="AlphaFoldDB" id="A0A3M6UXA4"/>
<evidence type="ECO:0008006" key="3">
    <source>
        <dbReference type="Google" id="ProtNLM"/>
    </source>
</evidence>
<reference evidence="1 2" key="1">
    <citation type="journal article" date="2018" name="Sci. Rep.">
        <title>Comparative analysis of the Pocillopora damicornis genome highlights role of immune system in coral evolution.</title>
        <authorList>
            <person name="Cunning R."/>
            <person name="Bay R.A."/>
            <person name="Gillette P."/>
            <person name="Baker A.C."/>
            <person name="Traylor-Knowles N."/>
        </authorList>
    </citation>
    <scope>NUCLEOTIDE SEQUENCE [LARGE SCALE GENOMIC DNA]</scope>
    <source>
        <strain evidence="1">RSMAS</strain>
        <tissue evidence="1">Whole animal</tissue>
    </source>
</reference>
<accession>A0A3M6UXA4</accession>
<protein>
    <recommendedName>
        <fullName evidence="3">HECT domain-containing protein</fullName>
    </recommendedName>
</protein>
<dbReference type="Proteomes" id="UP000275408">
    <property type="component" value="Unassembled WGS sequence"/>
</dbReference>